<sequence length="55" mass="6525">MLFISNQMQQPMLRGVNSMPSFFILIQLIKFIYSGPNMSRIFKQSKLFSYPAYDR</sequence>
<reference evidence="2 3" key="1">
    <citation type="submission" date="2015-07" db="EMBL/GenBank/DDBJ databases">
        <title>The genome of Pseudoloma neurophilia, a relevant intracellular parasite of the zebrafish.</title>
        <authorList>
            <person name="Ndikumana S."/>
            <person name="Pelin A."/>
            <person name="Sanders J."/>
            <person name="Corradi N."/>
        </authorList>
    </citation>
    <scope>NUCLEOTIDE SEQUENCE [LARGE SCALE GENOMIC DNA]</scope>
    <source>
        <strain evidence="2 3">MK1</strain>
    </source>
</reference>
<evidence type="ECO:0000256" key="1">
    <source>
        <dbReference type="SAM" id="Phobius"/>
    </source>
</evidence>
<keyword evidence="1" id="KW-1133">Transmembrane helix</keyword>
<evidence type="ECO:0000313" key="2">
    <source>
        <dbReference type="EMBL" id="KRH93704.1"/>
    </source>
</evidence>
<proteinExistence type="predicted"/>
<protein>
    <submittedName>
        <fullName evidence="2">Uncharacterized protein</fullName>
    </submittedName>
</protein>
<dbReference type="AlphaFoldDB" id="A0A0R0LWZ3"/>
<keyword evidence="3" id="KW-1185">Reference proteome</keyword>
<comment type="caution">
    <text evidence="2">The sequence shown here is derived from an EMBL/GenBank/DDBJ whole genome shotgun (WGS) entry which is preliminary data.</text>
</comment>
<accession>A0A0R0LWZ3</accession>
<dbReference type="VEuPathDB" id="MicrosporidiaDB:M153_635000314"/>
<keyword evidence="1" id="KW-0472">Membrane</keyword>
<name>A0A0R0LWZ3_9MICR</name>
<dbReference type="EMBL" id="LGUB01000243">
    <property type="protein sequence ID" value="KRH93704.1"/>
    <property type="molecule type" value="Genomic_DNA"/>
</dbReference>
<keyword evidence="1" id="KW-0812">Transmembrane</keyword>
<evidence type="ECO:0000313" key="3">
    <source>
        <dbReference type="Proteomes" id="UP000051530"/>
    </source>
</evidence>
<feature type="transmembrane region" description="Helical" evidence="1">
    <location>
        <begin position="12"/>
        <end position="33"/>
    </location>
</feature>
<dbReference type="Proteomes" id="UP000051530">
    <property type="component" value="Unassembled WGS sequence"/>
</dbReference>
<organism evidence="2 3">
    <name type="scientific">Pseudoloma neurophilia</name>
    <dbReference type="NCBI Taxonomy" id="146866"/>
    <lineage>
        <taxon>Eukaryota</taxon>
        <taxon>Fungi</taxon>
        <taxon>Fungi incertae sedis</taxon>
        <taxon>Microsporidia</taxon>
        <taxon>Pseudoloma</taxon>
    </lineage>
</organism>
<gene>
    <name evidence="2" type="ORF">M153_635000314</name>
</gene>